<dbReference type="SUPFAM" id="SSF51045">
    <property type="entry name" value="WW domain"/>
    <property type="match status" value="1"/>
</dbReference>
<feature type="compositionally biased region" description="Polar residues" evidence="1">
    <location>
        <begin position="159"/>
        <end position="169"/>
    </location>
</feature>
<feature type="compositionally biased region" description="Low complexity" evidence="1">
    <location>
        <begin position="170"/>
        <end position="184"/>
    </location>
</feature>
<feature type="compositionally biased region" description="Polar residues" evidence="1">
    <location>
        <begin position="260"/>
        <end position="275"/>
    </location>
</feature>
<dbReference type="Pfam" id="PF00397">
    <property type="entry name" value="WW"/>
    <property type="match status" value="1"/>
</dbReference>
<name>A0ABY6KXW3_9ARAC</name>
<dbReference type="SMART" id="SM00456">
    <property type="entry name" value="WW"/>
    <property type="match status" value="1"/>
</dbReference>
<feature type="domain" description="WW" evidence="2">
    <location>
        <begin position="231"/>
        <end position="264"/>
    </location>
</feature>
<dbReference type="CDD" id="cd00201">
    <property type="entry name" value="WW"/>
    <property type="match status" value="1"/>
</dbReference>
<evidence type="ECO:0000313" key="3">
    <source>
        <dbReference type="EMBL" id="UYV73449.1"/>
    </source>
</evidence>
<feature type="compositionally biased region" description="Low complexity" evidence="1">
    <location>
        <begin position="193"/>
        <end position="202"/>
    </location>
</feature>
<sequence length="285" mass="31415">MSEMMYNMCVGAVDPWSSVRQVTNPIYQTEPEPLPVAATNGRREEEVVVAPRPTNSFTNMEYVLQQPEDLPPPLPPKQKLAKHQPLKRSKALHLDNLVAASPDLPQTKPKQQGSQDSDTSGSRGDPESECTPPALPVRTSSGSRTATEEELAASVPEEPSSSQELGTPDSQSSLPESPLMSSSHSGDEDSDSSQESSSNNASSPPPLAKPPTTRLPSLPERTRFQHAEVDEPMPSHWEARIDSHGRVFFIDHLNRTTSWARPSQVQQPSNEIQRQQLDRRSVYCH</sequence>
<reference evidence="3 4" key="1">
    <citation type="submission" date="2022-01" db="EMBL/GenBank/DDBJ databases">
        <title>A chromosomal length assembly of Cordylochernes scorpioides.</title>
        <authorList>
            <person name="Zeh D."/>
            <person name="Zeh J."/>
        </authorList>
    </citation>
    <scope>NUCLEOTIDE SEQUENCE [LARGE SCALE GENOMIC DNA]</scope>
    <source>
        <strain evidence="3">IN4F17</strain>
        <tissue evidence="3">Whole Body</tissue>
    </source>
</reference>
<dbReference type="InterPro" id="IPR036020">
    <property type="entry name" value="WW_dom_sf"/>
</dbReference>
<feature type="compositionally biased region" description="Basic and acidic residues" evidence="1">
    <location>
        <begin position="220"/>
        <end position="229"/>
    </location>
</feature>
<feature type="region of interest" description="Disordered" evidence="1">
    <location>
        <begin position="31"/>
        <end position="53"/>
    </location>
</feature>
<gene>
    <name evidence="3" type="ORF">LAZ67_10003255</name>
</gene>
<dbReference type="InterPro" id="IPR001202">
    <property type="entry name" value="WW_dom"/>
</dbReference>
<organism evidence="3 4">
    <name type="scientific">Cordylochernes scorpioides</name>
    <dbReference type="NCBI Taxonomy" id="51811"/>
    <lineage>
        <taxon>Eukaryota</taxon>
        <taxon>Metazoa</taxon>
        <taxon>Ecdysozoa</taxon>
        <taxon>Arthropoda</taxon>
        <taxon>Chelicerata</taxon>
        <taxon>Arachnida</taxon>
        <taxon>Pseudoscorpiones</taxon>
        <taxon>Cheliferoidea</taxon>
        <taxon>Chernetidae</taxon>
        <taxon>Cordylochernes</taxon>
    </lineage>
</organism>
<accession>A0ABY6KXW3</accession>
<keyword evidence="4" id="KW-1185">Reference proteome</keyword>
<dbReference type="Proteomes" id="UP001235939">
    <property type="component" value="Chromosome 10"/>
</dbReference>
<dbReference type="PROSITE" id="PS01159">
    <property type="entry name" value="WW_DOMAIN_1"/>
    <property type="match status" value="1"/>
</dbReference>
<feature type="region of interest" description="Disordered" evidence="1">
    <location>
        <begin position="65"/>
        <end position="231"/>
    </location>
</feature>
<dbReference type="EMBL" id="CP092872">
    <property type="protein sequence ID" value="UYV73449.1"/>
    <property type="molecule type" value="Genomic_DNA"/>
</dbReference>
<feature type="compositionally biased region" description="Basic residues" evidence="1">
    <location>
        <begin position="79"/>
        <end position="91"/>
    </location>
</feature>
<feature type="region of interest" description="Disordered" evidence="1">
    <location>
        <begin position="260"/>
        <end position="285"/>
    </location>
</feature>
<proteinExistence type="predicted"/>
<feature type="compositionally biased region" description="Low complexity" evidence="1">
    <location>
        <begin position="111"/>
        <end position="123"/>
    </location>
</feature>
<feature type="compositionally biased region" description="Basic and acidic residues" evidence="1">
    <location>
        <begin position="276"/>
        <end position="285"/>
    </location>
</feature>
<protein>
    <submittedName>
        <fullName evidence="3">HECW1</fullName>
    </submittedName>
</protein>
<evidence type="ECO:0000256" key="1">
    <source>
        <dbReference type="SAM" id="MobiDB-lite"/>
    </source>
</evidence>
<dbReference type="PROSITE" id="PS50020">
    <property type="entry name" value="WW_DOMAIN_2"/>
    <property type="match status" value="1"/>
</dbReference>
<evidence type="ECO:0000259" key="2">
    <source>
        <dbReference type="PROSITE" id="PS50020"/>
    </source>
</evidence>
<evidence type="ECO:0000313" key="4">
    <source>
        <dbReference type="Proteomes" id="UP001235939"/>
    </source>
</evidence>
<dbReference type="Gene3D" id="2.20.70.10">
    <property type="match status" value="1"/>
</dbReference>